<evidence type="ECO:0000313" key="1">
    <source>
        <dbReference type="EMBL" id="SHG40240.1"/>
    </source>
</evidence>
<dbReference type="STRING" id="1194090.SAMN05443144_12720"/>
<dbReference type="RefSeq" id="WP_073067841.1">
    <property type="nucleotide sequence ID" value="NZ_FQUS01000027.1"/>
</dbReference>
<keyword evidence="2" id="KW-1185">Reference proteome</keyword>
<accession>A0A1M5JIY8</accession>
<dbReference type="OrthoDB" id="1524869at2"/>
<proteinExistence type="predicted"/>
<dbReference type="AlphaFoldDB" id="A0A1M5JIY8"/>
<evidence type="ECO:0000313" key="2">
    <source>
        <dbReference type="Proteomes" id="UP000184041"/>
    </source>
</evidence>
<protein>
    <submittedName>
        <fullName evidence="1">Uncharacterized protein</fullName>
    </submittedName>
</protein>
<dbReference type="Proteomes" id="UP000184041">
    <property type="component" value="Unassembled WGS sequence"/>
</dbReference>
<gene>
    <name evidence="1" type="ORF">SAMN05443144_12720</name>
</gene>
<name>A0A1M5JIY8_9BACT</name>
<organism evidence="1 2">
    <name type="scientific">Fodinibius roseus</name>
    <dbReference type="NCBI Taxonomy" id="1194090"/>
    <lineage>
        <taxon>Bacteria</taxon>
        <taxon>Pseudomonadati</taxon>
        <taxon>Balneolota</taxon>
        <taxon>Balneolia</taxon>
        <taxon>Balneolales</taxon>
        <taxon>Balneolaceae</taxon>
        <taxon>Fodinibius</taxon>
    </lineage>
</organism>
<sequence length="87" mass="9200">MKTEYTHVNKCNCGCKGGLGNSTGFISNPCGCGQGLGESPTEDSTETQKDLITEAKKYINGEIPTKVKVAAGIGVIGLLLLAKKRRR</sequence>
<reference evidence="1 2" key="1">
    <citation type="submission" date="2016-11" db="EMBL/GenBank/DDBJ databases">
        <authorList>
            <person name="Jaros S."/>
            <person name="Januszkiewicz K."/>
            <person name="Wedrychowicz H."/>
        </authorList>
    </citation>
    <scope>NUCLEOTIDE SEQUENCE [LARGE SCALE GENOMIC DNA]</scope>
    <source>
        <strain evidence="1 2">DSM 21986</strain>
    </source>
</reference>
<dbReference type="EMBL" id="FQUS01000027">
    <property type="protein sequence ID" value="SHG40240.1"/>
    <property type="molecule type" value="Genomic_DNA"/>
</dbReference>